<dbReference type="RefSeq" id="WP_256117369.1">
    <property type="nucleotide sequence ID" value="NZ_WHSB02000004.1"/>
</dbReference>
<reference evidence="2" key="1">
    <citation type="submission" date="2021-07" db="EMBL/GenBank/DDBJ databases">
        <title>Shinella sp. nov., a novel member of the genus Shinella from water.</title>
        <authorList>
            <person name="Deng Y."/>
        </authorList>
    </citation>
    <scope>NUCLEOTIDE SEQUENCE</scope>
    <source>
        <strain evidence="2">CPCC 100929</strain>
    </source>
</reference>
<evidence type="ECO:0000313" key="3">
    <source>
        <dbReference type="Proteomes" id="UP000996601"/>
    </source>
</evidence>
<dbReference type="EMBL" id="WHSB02000004">
    <property type="protein sequence ID" value="MCQ4630933.1"/>
    <property type="molecule type" value="Genomic_DNA"/>
</dbReference>
<feature type="region of interest" description="Disordered" evidence="1">
    <location>
        <begin position="110"/>
        <end position="129"/>
    </location>
</feature>
<sequence>MTQYATIEDMELAFGAAYVLKLSDRDNTRVRNDAALNSVLTKATSLANSYVDKKYAVPLVNPPDFLVSAVIDVAIYMQSRDRATGTSEMRQRYEDALKLFQQVAKGEVTLAGNEPASNPDTGMPGTTGSDDVFVISRERYFDRKTEII</sequence>
<evidence type="ECO:0000313" key="2">
    <source>
        <dbReference type="EMBL" id="MCQ4630933.1"/>
    </source>
</evidence>
<dbReference type="InterPro" id="IPR009752">
    <property type="entry name" value="Phage_Mu_GpJ"/>
</dbReference>
<dbReference type="Proteomes" id="UP000996601">
    <property type="component" value="Unassembled WGS sequence"/>
</dbReference>
<proteinExistence type="predicted"/>
<organism evidence="2 3">
    <name type="scientific">Shinella lacus</name>
    <dbReference type="NCBI Taxonomy" id="2654216"/>
    <lineage>
        <taxon>Bacteria</taxon>
        <taxon>Pseudomonadati</taxon>
        <taxon>Pseudomonadota</taxon>
        <taxon>Alphaproteobacteria</taxon>
        <taxon>Hyphomicrobiales</taxon>
        <taxon>Rhizobiaceae</taxon>
        <taxon>Shinella</taxon>
    </lineage>
</organism>
<dbReference type="Pfam" id="PF07030">
    <property type="entry name" value="Phage_Mu_Gp36"/>
    <property type="match status" value="1"/>
</dbReference>
<comment type="caution">
    <text evidence="2">The sequence shown here is derived from an EMBL/GenBank/DDBJ whole genome shotgun (WGS) entry which is preliminary data.</text>
</comment>
<gene>
    <name evidence="2" type="ORF">GB927_012845</name>
</gene>
<feature type="compositionally biased region" description="Polar residues" evidence="1">
    <location>
        <begin position="115"/>
        <end position="129"/>
    </location>
</feature>
<name>A0ABT1R6X3_9HYPH</name>
<protein>
    <submittedName>
        <fullName evidence="2">DUF1320 domain-containing protein</fullName>
    </submittedName>
</protein>
<keyword evidence="3" id="KW-1185">Reference proteome</keyword>
<evidence type="ECO:0000256" key="1">
    <source>
        <dbReference type="SAM" id="MobiDB-lite"/>
    </source>
</evidence>
<accession>A0ABT1R6X3</accession>